<keyword evidence="2" id="KW-1185">Reference proteome</keyword>
<comment type="caution">
    <text evidence="1">The sequence shown here is derived from an EMBL/GenBank/DDBJ whole genome shotgun (WGS) entry which is preliminary data.</text>
</comment>
<evidence type="ECO:0000313" key="2">
    <source>
        <dbReference type="Proteomes" id="UP000320811"/>
    </source>
</evidence>
<organism evidence="1 2">
    <name type="scientific">Chitinophaga polysaccharea</name>
    <dbReference type="NCBI Taxonomy" id="1293035"/>
    <lineage>
        <taxon>Bacteria</taxon>
        <taxon>Pseudomonadati</taxon>
        <taxon>Bacteroidota</taxon>
        <taxon>Chitinophagia</taxon>
        <taxon>Chitinophagales</taxon>
        <taxon>Chitinophagaceae</taxon>
        <taxon>Chitinophaga</taxon>
    </lineage>
</organism>
<sequence>MSGKDIRDTYVPIVYFDGPHLNTSRKSARKRLPLQE</sequence>
<evidence type="ECO:0000313" key="1">
    <source>
        <dbReference type="EMBL" id="TWF44725.1"/>
    </source>
</evidence>
<proteinExistence type="predicted"/>
<dbReference type="EMBL" id="VIWO01000001">
    <property type="protein sequence ID" value="TWF44725.1"/>
    <property type="molecule type" value="Genomic_DNA"/>
</dbReference>
<dbReference type="Proteomes" id="UP000320811">
    <property type="component" value="Unassembled WGS sequence"/>
</dbReference>
<dbReference type="AlphaFoldDB" id="A0A561Q2Y3"/>
<gene>
    <name evidence="1" type="ORF">FHW36_101646</name>
</gene>
<protein>
    <submittedName>
        <fullName evidence="1">Uncharacterized protein</fullName>
    </submittedName>
</protein>
<reference evidence="1 2" key="1">
    <citation type="submission" date="2019-06" db="EMBL/GenBank/DDBJ databases">
        <title>Sorghum-associated microbial communities from plants grown in Nebraska, USA.</title>
        <authorList>
            <person name="Schachtman D."/>
        </authorList>
    </citation>
    <scope>NUCLEOTIDE SEQUENCE [LARGE SCALE GENOMIC DNA]</scope>
    <source>
        <strain evidence="1 2">1209</strain>
    </source>
</reference>
<accession>A0A561Q2Y3</accession>
<name>A0A561Q2Y3_9BACT</name>